<keyword evidence="3" id="KW-0472">Membrane</keyword>
<comment type="caution">
    <text evidence="4">The sequence shown here is derived from an EMBL/GenBank/DDBJ whole genome shotgun (WGS) entry which is preliminary data.</text>
</comment>
<dbReference type="EMBL" id="JBGBPQ010000004">
    <property type="protein sequence ID" value="KAL1525988.1"/>
    <property type="molecule type" value="Genomic_DNA"/>
</dbReference>
<dbReference type="AlphaFoldDB" id="A0AB34JYA6"/>
<evidence type="ECO:0000256" key="1">
    <source>
        <dbReference type="ARBA" id="ARBA00022801"/>
    </source>
</evidence>
<evidence type="ECO:0008006" key="6">
    <source>
        <dbReference type="Google" id="ProtNLM"/>
    </source>
</evidence>
<sequence>MLAALTSFAAVERVALLSRHGERERLIKHHTTLDEAGADSSRYGGPALLASGLGQLSRVGQALREVYLSPTCAPEACLAGTGVLERADVHAESSGLVRTLDTAAVLLGRLSPPRGGGPPQTVFSRAEAEDYVLRGYAADKCAALTRSLREWYSSAAFREQEEASAALRREAAAALRQAETQAAALEEEEGRGDGDEGGSGEAEIPLRDWWNAWDALSTSPQPLLPPEAMRRAEALIAWLEAHKFTAAPRSHLCGGALLSALLDHLTAPLDAPRLLYFSAHYPSLLCLLGALGLSTDSGLPADRWLSERLIAPASVLAFELHSAAEAAPPSYHLQLWLLNSTQLAAEGSNASAVAAARRRGGGGGGWVRLELPCGAAGEARRCDEAAVALRGAPPAAAPPPPLRVPSASAAASAFCEACGSTAENMAACARRGGGEGQCVGSGVVGLASGVAAAALLLLAAGGLRWSRQGGGRRARPVTNTLAAHSALEPKSSEMAVSAAAAPVAHA</sequence>
<dbReference type="GO" id="GO:0016791">
    <property type="term" value="F:phosphatase activity"/>
    <property type="evidence" value="ECO:0007669"/>
    <property type="project" value="TreeGrafter"/>
</dbReference>
<dbReference type="PANTHER" id="PTHR11567">
    <property type="entry name" value="ACID PHOSPHATASE-RELATED"/>
    <property type="match status" value="1"/>
</dbReference>
<evidence type="ECO:0000313" key="4">
    <source>
        <dbReference type="EMBL" id="KAL1525988.1"/>
    </source>
</evidence>
<dbReference type="InterPro" id="IPR029033">
    <property type="entry name" value="His_PPase_superfam"/>
</dbReference>
<evidence type="ECO:0000313" key="5">
    <source>
        <dbReference type="Proteomes" id="UP001515480"/>
    </source>
</evidence>
<name>A0AB34JYA6_PRYPA</name>
<dbReference type="Gene3D" id="3.40.50.1240">
    <property type="entry name" value="Phosphoglycerate mutase-like"/>
    <property type="match status" value="1"/>
</dbReference>
<accession>A0AB34JYA6</accession>
<evidence type="ECO:0000256" key="2">
    <source>
        <dbReference type="SAM" id="MobiDB-lite"/>
    </source>
</evidence>
<gene>
    <name evidence="4" type="ORF">AB1Y20_020813</name>
</gene>
<keyword evidence="3" id="KW-0812">Transmembrane</keyword>
<dbReference type="SUPFAM" id="SSF53254">
    <property type="entry name" value="Phosphoglycerate mutase-like"/>
    <property type="match status" value="1"/>
</dbReference>
<evidence type="ECO:0000256" key="3">
    <source>
        <dbReference type="SAM" id="Phobius"/>
    </source>
</evidence>
<reference evidence="4 5" key="1">
    <citation type="journal article" date="2024" name="Science">
        <title>Giant polyketide synthase enzymes in the biosynthesis of giant marine polyether toxins.</title>
        <authorList>
            <person name="Fallon T.R."/>
            <person name="Shende V.V."/>
            <person name="Wierzbicki I.H."/>
            <person name="Pendleton A.L."/>
            <person name="Watervoot N.F."/>
            <person name="Auber R.P."/>
            <person name="Gonzalez D.J."/>
            <person name="Wisecaver J.H."/>
            <person name="Moore B.S."/>
        </authorList>
    </citation>
    <scope>NUCLEOTIDE SEQUENCE [LARGE SCALE GENOMIC DNA]</scope>
    <source>
        <strain evidence="4 5">12B1</strain>
    </source>
</reference>
<proteinExistence type="predicted"/>
<keyword evidence="5" id="KW-1185">Reference proteome</keyword>
<organism evidence="4 5">
    <name type="scientific">Prymnesium parvum</name>
    <name type="common">Toxic golden alga</name>
    <dbReference type="NCBI Taxonomy" id="97485"/>
    <lineage>
        <taxon>Eukaryota</taxon>
        <taxon>Haptista</taxon>
        <taxon>Haptophyta</taxon>
        <taxon>Prymnesiophyceae</taxon>
        <taxon>Prymnesiales</taxon>
        <taxon>Prymnesiaceae</taxon>
        <taxon>Prymnesium</taxon>
    </lineage>
</organism>
<feature type="region of interest" description="Disordered" evidence="2">
    <location>
        <begin position="178"/>
        <end position="201"/>
    </location>
</feature>
<dbReference type="Proteomes" id="UP001515480">
    <property type="component" value="Unassembled WGS sequence"/>
</dbReference>
<feature type="transmembrane region" description="Helical" evidence="3">
    <location>
        <begin position="443"/>
        <end position="465"/>
    </location>
</feature>
<feature type="compositionally biased region" description="Acidic residues" evidence="2">
    <location>
        <begin position="185"/>
        <end position="198"/>
    </location>
</feature>
<dbReference type="PANTHER" id="PTHR11567:SF110">
    <property type="entry name" value="2-PHOSPHOXYLOSE PHOSPHATASE 1"/>
    <property type="match status" value="1"/>
</dbReference>
<protein>
    <recommendedName>
        <fullName evidence="6">Acid phosphatase</fullName>
    </recommendedName>
</protein>
<keyword evidence="1" id="KW-0378">Hydrolase</keyword>
<dbReference type="InterPro" id="IPR050645">
    <property type="entry name" value="Histidine_acid_phosphatase"/>
</dbReference>
<keyword evidence="3" id="KW-1133">Transmembrane helix</keyword>